<dbReference type="EMBL" id="LR134477">
    <property type="protein sequence ID" value="VEI17279.1"/>
    <property type="molecule type" value="Genomic_DNA"/>
</dbReference>
<dbReference type="GO" id="GO:0003677">
    <property type="term" value="F:DNA binding"/>
    <property type="evidence" value="ECO:0007669"/>
    <property type="project" value="InterPro"/>
</dbReference>
<name>A0A448PMM9_ACTVI</name>
<evidence type="ECO:0000259" key="1">
    <source>
        <dbReference type="Pfam" id="PF12728"/>
    </source>
</evidence>
<organism evidence="2 3">
    <name type="scientific">Actinomyces viscosus</name>
    <dbReference type="NCBI Taxonomy" id="1656"/>
    <lineage>
        <taxon>Bacteria</taxon>
        <taxon>Bacillati</taxon>
        <taxon>Actinomycetota</taxon>
        <taxon>Actinomycetes</taxon>
        <taxon>Actinomycetales</taxon>
        <taxon>Actinomycetaceae</taxon>
        <taxon>Actinomyces</taxon>
    </lineage>
</organism>
<dbReference type="KEGG" id="avc:NCTC10951_02113"/>
<dbReference type="InterPro" id="IPR041657">
    <property type="entry name" value="HTH_17"/>
</dbReference>
<dbReference type="Proteomes" id="UP000268658">
    <property type="component" value="Chromosome"/>
</dbReference>
<reference evidence="2 3" key="1">
    <citation type="submission" date="2018-12" db="EMBL/GenBank/DDBJ databases">
        <authorList>
            <consortium name="Pathogen Informatics"/>
        </authorList>
    </citation>
    <scope>NUCLEOTIDE SEQUENCE [LARGE SCALE GENOMIC DNA]</scope>
    <source>
        <strain evidence="2 3">NCTC10951</strain>
    </source>
</reference>
<dbReference type="SUPFAM" id="SSF46955">
    <property type="entry name" value="Putative DNA-binding domain"/>
    <property type="match status" value="1"/>
</dbReference>
<dbReference type="Pfam" id="PF12728">
    <property type="entry name" value="HTH_17"/>
    <property type="match status" value="1"/>
</dbReference>
<dbReference type="AlphaFoldDB" id="A0A448PMM9"/>
<gene>
    <name evidence="2" type="ORF">NCTC10951_02113</name>
</gene>
<protein>
    <submittedName>
        <fullName evidence="2">DNA binding domain, excisionase family</fullName>
    </submittedName>
</protein>
<proteinExistence type="predicted"/>
<dbReference type="Gene3D" id="1.10.1660.10">
    <property type="match status" value="1"/>
</dbReference>
<dbReference type="InterPro" id="IPR010093">
    <property type="entry name" value="SinI_DNA-bd"/>
</dbReference>
<dbReference type="InterPro" id="IPR009061">
    <property type="entry name" value="DNA-bd_dom_put_sf"/>
</dbReference>
<accession>A0A448PMM9</accession>
<dbReference type="OrthoDB" id="26212at2"/>
<dbReference type="NCBIfam" id="TIGR01764">
    <property type="entry name" value="excise"/>
    <property type="match status" value="1"/>
</dbReference>
<feature type="domain" description="Helix-turn-helix" evidence="1">
    <location>
        <begin position="76"/>
        <end position="125"/>
    </location>
</feature>
<evidence type="ECO:0000313" key="3">
    <source>
        <dbReference type="Proteomes" id="UP000268658"/>
    </source>
</evidence>
<dbReference type="RefSeq" id="WP_126414539.1">
    <property type="nucleotide sequence ID" value="NZ_JASPER010000095.1"/>
</dbReference>
<evidence type="ECO:0000313" key="2">
    <source>
        <dbReference type="EMBL" id="VEI17279.1"/>
    </source>
</evidence>
<sequence length="163" mass="18055">MTMTTESRTYLPEEDVAGRFAELVTALEASPGTTPQLTVNGQSIELTSGMAAALLQVADAMRRGLAVTVAPQDQRLTTQEAADMLGISRPTLFRMLEAGEIPFEMVRRHRRLFLTDVLEFRERQRRAANEALSDMVADAQAMGAYDEDPAEARQVLQELRAQD</sequence>